<comment type="caution">
    <text evidence="2">The sequence shown here is derived from an EMBL/GenBank/DDBJ whole genome shotgun (WGS) entry which is preliminary data.</text>
</comment>
<reference evidence="2" key="2">
    <citation type="journal article" date="2021" name="PeerJ">
        <title>Extensive microbial diversity within the chicken gut microbiome revealed by metagenomics and culture.</title>
        <authorList>
            <person name="Gilroy R."/>
            <person name="Ravi A."/>
            <person name="Getino M."/>
            <person name="Pursley I."/>
            <person name="Horton D.L."/>
            <person name="Alikhan N.F."/>
            <person name="Baker D."/>
            <person name="Gharbi K."/>
            <person name="Hall N."/>
            <person name="Watson M."/>
            <person name="Adriaenssens E.M."/>
            <person name="Foster-Nyarko E."/>
            <person name="Jarju S."/>
            <person name="Secka A."/>
            <person name="Antonio M."/>
            <person name="Oren A."/>
            <person name="Chaudhuri R.R."/>
            <person name="La Ragione R."/>
            <person name="Hildebrand F."/>
            <person name="Pallen M.J."/>
        </authorList>
    </citation>
    <scope>NUCLEOTIDE SEQUENCE</scope>
    <source>
        <strain evidence="2">1370</strain>
    </source>
</reference>
<evidence type="ECO:0000256" key="1">
    <source>
        <dbReference type="SAM" id="SignalP"/>
    </source>
</evidence>
<proteinExistence type="predicted"/>
<organism evidence="2 3">
    <name type="scientific">Candidatus Faeciplasma avium</name>
    <dbReference type="NCBI Taxonomy" id="2840798"/>
    <lineage>
        <taxon>Bacteria</taxon>
        <taxon>Bacillati</taxon>
        <taxon>Bacillota</taxon>
        <taxon>Clostridia</taxon>
        <taxon>Eubacteriales</taxon>
        <taxon>Oscillospiraceae</taxon>
        <taxon>Oscillospiraceae incertae sedis</taxon>
        <taxon>Candidatus Faeciplasma</taxon>
    </lineage>
</organism>
<feature type="chain" id="PRO_5039041088" evidence="1">
    <location>
        <begin position="19"/>
        <end position="153"/>
    </location>
</feature>
<dbReference type="AlphaFoldDB" id="A0A9D1NR19"/>
<evidence type="ECO:0000313" key="2">
    <source>
        <dbReference type="EMBL" id="HIV10927.1"/>
    </source>
</evidence>
<protein>
    <submittedName>
        <fullName evidence="2">Uncharacterized protein</fullName>
    </submittedName>
</protein>
<accession>A0A9D1NR19</accession>
<gene>
    <name evidence="2" type="ORF">IAD28_04470</name>
</gene>
<reference evidence="2" key="1">
    <citation type="submission" date="2020-10" db="EMBL/GenBank/DDBJ databases">
        <authorList>
            <person name="Gilroy R."/>
        </authorList>
    </citation>
    <scope>NUCLEOTIDE SEQUENCE</scope>
    <source>
        <strain evidence="2">1370</strain>
    </source>
</reference>
<evidence type="ECO:0000313" key="3">
    <source>
        <dbReference type="Proteomes" id="UP000823960"/>
    </source>
</evidence>
<feature type="signal peptide" evidence="1">
    <location>
        <begin position="1"/>
        <end position="18"/>
    </location>
</feature>
<name>A0A9D1NR19_9FIRM</name>
<keyword evidence="1" id="KW-0732">Signal</keyword>
<sequence>MKTITSFLLAFLSAISMASPFSQPSTVEDESSDEIVAVRECSGEEVLWAKEIINCPYRNRVVLGNLHRGNCMLVRLYAKTICHDADGNEIDSDEYHLCAIMHRSVHEVNLITRSVCSTCIDIPYYGASTGDLLDEDFYYSAYRLTGMPRDNPE</sequence>
<dbReference type="Proteomes" id="UP000823960">
    <property type="component" value="Unassembled WGS sequence"/>
</dbReference>
<dbReference type="EMBL" id="DVOL01000061">
    <property type="protein sequence ID" value="HIV10927.1"/>
    <property type="molecule type" value="Genomic_DNA"/>
</dbReference>